<gene>
    <name evidence="1" type="ORF">CXB42_22335</name>
</gene>
<dbReference type="AlphaFoldDB" id="A0A2S4HZH9"/>
<protein>
    <submittedName>
        <fullName evidence="1">Uncharacterized protein</fullName>
    </submittedName>
</protein>
<evidence type="ECO:0000313" key="2">
    <source>
        <dbReference type="Proteomes" id="UP000237295"/>
    </source>
</evidence>
<evidence type="ECO:0000313" key="1">
    <source>
        <dbReference type="EMBL" id="POQ01583.1"/>
    </source>
</evidence>
<dbReference type="Proteomes" id="UP000237295">
    <property type="component" value="Unassembled WGS sequence"/>
</dbReference>
<dbReference type="EMBL" id="NBAQ01000015">
    <property type="protein sequence ID" value="POQ01583.1"/>
    <property type="molecule type" value="Genomic_DNA"/>
</dbReference>
<sequence length="67" mass="7873">MLHMSEPVLARYALEQRRGQEFEKKMAMRQYLASTLMPVLNPPNGMTIGHEKRFEYSSHVPERPRSI</sequence>
<name>A0A2S4HZH9_PSESY</name>
<proteinExistence type="predicted"/>
<reference evidence="1 2" key="1">
    <citation type="submission" date="2017-03" db="EMBL/GenBank/DDBJ databases">
        <authorList>
            <person name="Hulin M.T."/>
        </authorList>
    </citation>
    <scope>NUCLEOTIDE SEQUENCE [LARGE SCALE GENOMIC DNA]</scope>
    <source>
        <strain evidence="1 2">5264</strain>
    </source>
</reference>
<comment type="caution">
    <text evidence="1">The sequence shown here is derived from an EMBL/GenBank/DDBJ whole genome shotgun (WGS) entry which is preliminary data.</text>
</comment>
<organism evidence="1 2">
    <name type="scientific">Pseudomonas syringae pv. syringae</name>
    <dbReference type="NCBI Taxonomy" id="321"/>
    <lineage>
        <taxon>Bacteria</taxon>
        <taxon>Pseudomonadati</taxon>
        <taxon>Pseudomonadota</taxon>
        <taxon>Gammaproteobacteria</taxon>
        <taxon>Pseudomonadales</taxon>
        <taxon>Pseudomonadaceae</taxon>
        <taxon>Pseudomonas</taxon>
        <taxon>Pseudomonas syringae</taxon>
    </lineage>
</organism>
<accession>A0A2S4HZH9</accession>